<sequence>MERAGERRVLRTDDAGTLLLDGEGRVAGEHGTDRHAMLLAELGDAGWQVTADGHRVPPGGPAEPPGAVAGDTGAPGLRATETDAESG</sequence>
<gene>
    <name evidence="2" type="ORF">DOO78_23805</name>
</gene>
<dbReference type="Proteomes" id="UP000249065">
    <property type="component" value="Unassembled WGS sequence"/>
</dbReference>
<evidence type="ECO:0000313" key="2">
    <source>
        <dbReference type="EMBL" id="RAI55390.1"/>
    </source>
</evidence>
<accession>A0A327LXN0</accession>
<dbReference type="EMBL" id="QLIX01000031">
    <property type="protein sequence ID" value="RAI55390.1"/>
    <property type="molecule type" value="Genomic_DNA"/>
</dbReference>
<keyword evidence="3" id="KW-1185">Reference proteome</keyword>
<evidence type="ECO:0000256" key="1">
    <source>
        <dbReference type="SAM" id="MobiDB-lite"/>
    </source>
</evidence>
<evidence type="ECO:0000313" key="3">
    <source>
        <dbReference type="Proteomes" id="UP000249065"/>
    </source>
</evidence>
<protein>
    <submittedName>
        <fullName evidence="2">Uncharacterized protein</fullName>
    </submittedName>
</protein>
<organism evidence="2 3">
    <name type="scientific">Roseicella frigidaeris</name>
    <dbReference type="NCBI Taxonomy" id="2230885"/>
    <lineage>
        <taxon>Bacteria</taxon>
        <taxon>Pseudomonadati</taxon>
        <taxon>Pseudomonadota</taxon>
        <taxon>Alphaproteobacteria</taxon>
        <taxon>Acetobacterales</taxon>
        <taxon>Roseomonadaceae</taxon>
        <taxon>Roseicella</taxon>
    </lineage>
</organism>
<reference evidence="3" key="1">
    <citation type="submission" date="2018-06" db="EMBL/GenBank/DDBJ databases">
        <authorList>
            <person name="Khan S.A."/>
        </authorList>
    </citation>
    <scope>NUCLEOTIDE SEQUENCE [LARGE SCALE GENOMIC DNA]</scope>
    <source>
        <strain evidence="3">DB-1506</strain>
    </source>
</reference>
<proteinExistence type="predicted"/>
<feature type="region of interest" description="Disordered" evidence="1">
    <location>
        <begin position="52"/>
        <end position="87"/>
    </location>
</feature>
<name>A0A327LXN0_9PROT</name>
<comment type="caution">
    <text evidence="2">The sequence shown here is derived from an EMBL/GenBank/DDBJ whole genome shotgun (WGS) entry which is preliminary data.</text>
</comment>
<dbReference type="AlphaFoldDB" id="A0A327LXN0"/>